<keyword evidence="2" id="KW-1185">Reference proteome</keyword>
<reference evidence="2" key="1">
    <citation type="journal article" date="2019" name="Int. J. Syst. Evol. Microbiol.">
        <title>The Global Catalogue of Microorganisms (GCM) 10K type strain sequencing project: providing services to taxonomists for standard genome sequencing and annotation.</title>
        <authorList>
            <consortium name="The Broad Institute Genomics Platform"/>
            <consortium name="The Broad Institute Genome Sequencing Center for Infectious Disease"/>
            <person name="Wu L."/>
            <person name="Ma J."/>
        </authorList>
    </citation>
    <scope>NUCLEOTIDE SEQUENCE [LARGE SCALE GENOMIC DNA]</scope>
    <source>
        <strain evidence="2">JCM 31696</strain>
    </source>
</reference>
<organism evidence="1 2">
    <name type="scientific">Actinomadura adrarensis</name>
    <dbReference type="NCBI Taxonomy" id="1819600"/>
    <lineage>
        <taxon>Bacteria</taxon>
        <taxon>Bacillati</taxon>
        <taxon>Actinomycetota</taxon>
        <taxon>Actinomycetes</taxon>
        <taxon>Streptosporangiales</taxon>
        <taxon>Thermomonosporaceae</taxon>
        <taxon>Actinomadura</taxon>
    </lineage>
</organism>
<dbReference type="EMBL" id="JBHTIR010000706">
    <property type="protein sequence ID" value="MFD0851701.1"/>
    <property type="molecule type" value="Genomic_DNA"/>
</dbReference>
<accession>A0ABW3CDN3</accession>
<feature type="non-terminal residue" evidence="1">
    <location>
        <position position="96"/>
    </location>
</feature>
<evidence type="ECO:0008006" key="3">
    <source>
        <dbReference type="Google" id="ProtNLM"/>
    </source>
</evidence>
<protein>
    <recommendedName>
        <fullName evidence="3">ABC transporter permease</fullName>
    </recommendedName>
</protein>
<proteinExistence type="predicted"/>
<comment type="caution">
    <text evidence="1">The sequence shown here is derived from an EMBL/GenBank/DDBJ whole genome shotgun (WGS) entry which is preliminary data.</text>
</comment>
<gene>
    <name evidence="1" type="ORF">ACFQ07_05695</name>
</gene>
<dbReference type="Proteomes" id="UP001597083">
    <property type="component" value="Unassembled WGS sequence"/>
</dbReference>
<sequence>MDAALNGYRTGRPMFRTALRNVFAHKARLLMTVLAVLLGVAFVSATLVFTGTVSDAYTRSAESSFGHLDVQVRPTETGDSAGTGRLLDQALLDRAR</sequence>
<evidence type="ECO:0000313" key="2">
    <source>
        <dbReference type="Proteomes" id="UP001597083"/>
    </source>
</evidence>
<name>A0ABW3CDN3_9ACTN</name>
<evidence type="ECO:0000313" key="1">
    <source>
        <dbReference type="EMBL" id="MFD0851701.1"/>
    </source>
</evidence>